<dbReference type="EMBL" id="JABURY010000018">
    <property type="protein sequence ID" value="MBC9131417.1"/>
    <property type="molecule type" value="Genomic_DNA"/>
</dbReference>
<comment type="caution">
    <text evidence="9">The sequence shown here is derived from an EMBL/GenBank/DDBJ whole genome shotgun (WGS) entry which is preliminary data.</text>
</comment>
<dbReference type="SUPFAM" id="SSF52540">
    <property type="entry name" value="P-loop containing nucleoside triphosphate hydrolases"/>
    <property type="match status" value="1"/>
</dbReference>
<evidence type="ECO:0000256" key="3">
    <source>
        <dbReference type="ARBA" id="ARBA00022448"/>
    </source>
</evidence>
<feature type="domain" description="ABC transporter" evidence="8">
    <location>
        <begin position="2"/>
        <end position="239"/>
    </location>
</feature>
<evidence type="ECO:0000256" key="2">
    <source>
        <dbReference type="ARBA" id="ARBA00005417"/>
    </source>
</evidence>
<dbReference type="InterPro" id="IPR027417">
    <property type="entry name" value="P-loop_NTPase"/>
</dbReference>
<evidence type="ECO:0000313" key="10">
    <source>
        <dbReference type="Proteomes" id="UP000651208"/>
    </source>
</evidence>
<dbReference type="Proteomes" id="UP000651208">
    <property type="component" value="Unassembled WGS sequence"/>
</dbReference>
<keyword evidence="4" id="KW-1003">Cell membrane</keyword>
<accession>A0ABR7QYY7</accession>
<dbReference type="PIRSF" id="PIRSF039085">
    <property type="entry name" value="ABC_ATPase_HisP"/>
    <property type="match status" value="1"/>
</dbReference>
<reference evidence="9 10" key="1">
    <citation type="submission" date="2020-06" db="EMBL/GenBank/DDBJ databases">
        <title>Frischella cerana isolated from Apis cerana gut homogenate.</title>
        <authorList>
            <person name="Wolter L.A."/>
            <person name="Suenami S."/>
            <person name="Miyazaki R."/>
        </authorList>
    </citation>
    <scope>NUCLEOTIDE SEQUENCE [LARGE SCALE GENOMIC DNA]</scope>
    <source>
        <strain evidence="9 10">Ac13</strain>
    </source>
</reference>
<dbReference type="PROSITE" id="PS50893">
    <property type="entry name" value="ABC_TRANSPORTER_2"/>
    <property type="match status" value="1"/>
</dbReference>
<sequence>MISVRNLTLYFNQHCILNNLSFDIQKNEIIAIIGASGAGKSSLLRCLNLLEKPQQGRIRIGNQEIDLAHVKRNEIVQFRQQSAMVFQQFNLFQQKNALENVMEGLVVVKKYSPQQAKAIALEKLVEVGLSGRVYHYPKQLSGGQQQRVAIARALAMNPKVLLFDEPTSALDPELVGEVLMSIQQAAKAGNTMILVSHEMQFVYEIATRVLFLDQGQIIEDGTPEQVFHCPVHPRTKVFLSRYFATLSSDYQI</sequence>
<keyword evidence="5" id="KW-0547">Nucleotide-binding</keyword>
<dbReference type="Gene3D" id="3.40.50.300">
    <property type="entry name" value="P-loop containing nucleotide triphosphate hydrolases"/>
    <property type="match status" value="1"/>
</dbReference>
<comment type="subcellular location">
    <subcellularLocation>
        <location evidence="1">Cell inner membrane</location>
        <topology evidence="1">Peripheral membrane protein</topology>
    </subcellularLocation>
</comment>
<dbReference type="GO" id="GO:0005524">
    <property type="term" value="F:ATP binding"/>
    <property type="evidence" value="ECO:0007669"/>
    <property type="project" value="UniProtKB-KW"/>
</dbReference>
<dbReference type="PANTHER" id="PTHR43166:SF35">
    <property type="entry name" value="L-CYSTINE IMPORT ATP-BINDING PROTEIN TCYN"/>
    <property type="match status" value="1"/>
</dbReference>
<keyword evidence="3" id="KW-0813">Transport</keyword>
<organism evidence="9 10">
    <name type="scientific">Frischella japonica</name>
    <dbReference type="NCBI Taxonomy" id="2741544"/>
    <lineage>
        <taxon>Bacteria</taxon>
        <taxon>Pseudomonadati</taxon>
        <taxon>Pseudomonadota</taxon>
        <taxon>Gammaproteobacteria</taxon>
        <taxon>Orbales</taxon>
        <taxon>Orbaceae</taxon>
        <taxon>Frischella</taxon>
    </lineage>
</organism>
<dbReference type="PROSITE" id="PS00211">
    <property type="entry name" value="ABC_TRANSPORTER_1"/>
    <property type="match status" value="1"/>
</dbReference>
<name>A0ABR7QYY7_9GAMM</name>
<gene>
    <name evidence="9" type="ORF">FcAc13_08855</name>
</gene>
<dbReference type="Pfam" id="PF00005">
    <property type="entry name" value="ABC_tran"/>
    <property type="match status" value="1"/>
</dbReference>
<dbReference type="PANTHER" id="PTHR43166">
    <property type="entry name" value="AMINO ACID IMPORT ATP-BINDING PROTEIN"/>
    <property type="match status" value="1"/>
</dbReference>
<dbReference type="InterPro" id="IPR030679">
    <property type="entry name" value="ABC_ATPase_HisP-typ"/>
</dbReference>
<keyword evidence="6 9" id="KW-0067">ATP-binding</keyword>
<evidence type="ECO:0000313" key="9">
    <source>
        <dbReference type="EMBL" id="MBC9131417.1"/>
    </source>
</evidence>
<evidence type="ECO:0000256" key="5">
    <source>
        <dbReference type="ARBA" id="ARBA00022741"/>
    </source>
</evidence>
<protein>
    <submittedName>
        <fullName evidence="9">Amino acid ABC transporter ATP-binding protein</fullName>
    </submittedName>
</protein>
<keyword evidence="10" id="KW-1185">Reference proteome</keyword>
<evidence type="ECO:0000256" key="7">
    <source>
        <dbReference type="ARBA" id="ARBA00023136"/>
    </source>
</evidence>
<dbReference type="InterPro" id="IPR003439">
    <property type="entry name" value="ABC_transporter-like_ATP-bd"/>
</dbReference>
<evidence type="ECO:0000259" key="8">
    <source>
        <dbReference type="PROSITE" id="PS50893"/>
    </source>
</evidence>
<dbReference type="InterPro" id="IPR003593">
    <property type="entry name" value="AAA+_ATPase"/>
</dbReference>
<evidence type="ECO:0000256" key="4">
    <source>
        <dbReference type="ARBA" id="ARBA00022475"/>
    </source>
</evidence>
<dbReference type="InterPro" id="IPR050086">
    <property type="entry name" value="MetN_ABC_transporter-like"/>
</dbReference>
<keyword evidence="7" id="KW-0472">Membrane</keyword>
<dbReference type="SMART" id="SM00382">
    <property type="entry name" value="AAA"/>
    <property type="match status" value="1"/>
</dbReference>
<comment type="similarity">
    <text evidence="2">Belongs to the ABC transporter superfamily.</text>
</comment>
<evidence type="ECO:0000256" key="1">
    <source>
        <dbReference type="ARBA" id="ARBA00004417"/>
    </source>
</evidence>
<proteinExistence type="inferred from homology"/>
<dbReference type="InterPro" id="IPR017871">
    <property type="entry name" value="ABC_transporter-like_CS"/>
</dbReference>
<dbReference type="RefSeq" id="WP_187755861.1">
    <property type="nucleotide sequence ID" value="NZ_JABURY010000018.1"/>
</dbReference>
<evidence type="ECO:0000256" key="6">
    <source>
        <dbReference type="ARBA" id="ARBA00022840"/>
    </source>
</evidence>